<evidence type="ECO:0000259" key="10">
    <source>
        <dbReference type="PROSITE" id="PS00022"/>
    </source>
</evidence>
<dbReference type="GO" id="GO:0006508">
    <property type="term" value="P:proteolysis"/>
    <property type="evidence" value="ECO:0007669"/>
    <property type="project" value="UniProtKB-KW"/>
</dbReference>
<sequence length="424" mass="49746">MFLKYFLLLLIYVIFLNIFSYSNTYNKFKKIRSVSDTDDDIFYRFKRKMYGDIHKFWISPIYFHIGLGLNSTAILLALSEIQQHTCIEFVKAEQMTKQNCGISFVYGNQCSSTIGRISTKSWQNIILGGKNCLHKGGIQREILHTLGMFNEENRYDRDNYVVFIKKNIDPRYIRKFMKYSCKILYTYNQPYDYGSLMHSGAYAYSYNGQKTLWPRDNLYGSTIGSNDMISFIDFKTLNLHYCKNRCKNKLICLNEGYQDPSNCNRCKCIHGFTGIRCENVLFDQPSCKYILIEAKQKAQTLKILGIKNCLYHIFTHKGKRISMFVDNMNLYPNEKTVCRNENSVEIKYYKNKGVSGARFCLKDNAITIASHDHHIMIHYHSSMISNYVSIKFKAVEKSYFQRQCIRNAFASKSFFKKRGYNLMV</sequence>
<keyword evidence="2 8" id="KW-0645">Protease</keyword>
<evidence type="ECO:0000256" key="1">
    <source>
        <dbReference type="ARBA" id="ARBA00022536"/>
    </source>
</evidence>
<evidence type="ECO:0000256" key="6">
    <source>
        <dbReference type="ARBA" id="ARBA00023049"/>
    </source>
</evidence>
<dbReference type="PROSITE" id="PS00022">
    <property type="entry name" value="EGF_1"/>
    <property type="match status" value="1"/>
</dbReference>
<dbReference type="PROSITE" id="PS01186">
    <property type="entry name" value="EGF_2"/>
    <property type="match status" value="1"/>
</dbReference>
<evidence type="ECO:0000313" key="12">
    <source>
        <dbReference type="EMBL" id="CEF70617.1"/>
    </source>
</evidence>
<evidence type="ECO:0000256" key="3">
    <source>
        <dbReference type="ARBA" id="ARBA00022723"/>
    </source>
</evidence>
<keyword evidence="4 8" id="KW-0378">Hydrolase</keyword>
<dbReference type="WormBase" id="SRAE_2000524200">
    <property type="protein sequence ID" value="SRP10147"/>
    <property type="gene ID" value="WBGene00265502"/>
</dbReference>
<feature type="transmembrane region" description="Helical" evidence="9">
    <location>
        <begin position="56"/>
        <end position="78"/>
    </location>
</feature>
<feature type="transmembrane region" description="Helical" evidence="9">
    <location>
        <begin position="6"/>
        <end position="25"/>
    </location>
</feature>
<evidence type="ECO:0000259" key="11">
    <source>
        <dbReference type="PROSITE" id="PS01186"/>
    </source>
</evidence>
<name>A0A090N0F9_STRRB</name>
<dbReference type="SUPFAM" id="SSF55486">
    <property type="entry name" value="Metalloproteases ('zincins'), catalytic domain"/>
    <property type="match status" value="1"/>
</dbReference>
<dbReference type="InterPro" id="IPR001506">
    <property type="entry name" value="Peptidase_M12A"/>
</dbReference>
<keyword evidence="5 8" id="KW-0862">Zinc</keyword>
<dbReference type="PANTHER" id="PTHR10127">
    <property type="entry name" value="DISCOIDIN, CUB, EGF, LAMININ , AND ZINC METALLOPROTEASE DOMAIN CONTAINING"/>
    <property type="match status" value="1"/>
</dbReference>
<evidence type="ECO:0000256" key="5">
    <source>
        <dbReference type="ARBA" id="ARBA00022833"/>
    </source>
</evidence>
<dbReference type="EMBL" id="LN609529">
    <property type="protein sequence ID" value="CEF70617.1"/>
    <property type="molecule type" value="Genomic_DNA"/>
</dbReference>
<dbReference type="InterPro" id="IPR000859">
    <property type="entry name" value="CUB_dom"/>
</dbReference>
<evidence type="ECO:0000313" key="15">
    <source>
        <dbReference type="WormBase" id="SRAE_2000524200"/>
    </source>
</evidence>
<dbReference type="Proteomes" id="UP000035682">
    <property type="component" value="Unplaced"/>
</dbReference>
<keyword evidence="9" id="KW-0812">Transmembrane</keyword>
<dbReference type="GO" id="GO:0004222">
    <property type="term" value="F:metalloendopeptidase activity"/>
    <property type="evidence" value="ECO:0007669"/>
    <property type="project" value="UniProtKB-UniRule"/>
</dbReference>
<keyword evidence="13" id="KW-1185">Reference proteome</keyword>
<dbReference type="EC" id="3.4.24.-" evidence="8"/>
<dbReference type="GO" id="GO:0008270">
    <property type="term" value="F:zinc ion binding"/>
    <property type="evidence" value="ECO:0007669"/>
    <property type="project" value="InterPro"/>
</dbReference>
<keyword evidence="6 8" id="KW-0482">Metalloprotease</keyword>
<comment type="cofactor">
    <cofactor evidence="8">
        <name>Zn(2+)</name>
        <dbReference type="ChEBI" id="CHEBI:29105"/>
    </cofactor>
    <text evidence="8">Binds 1 zinc ion per subunit.</text>
</comment>
<accession>A0A090N0F9</accession>
<evidence type="ECO:0000256" key="2">
    <source>
        <dbReference type="ARBA" id="ARBA00022670"/>
    </source>
</evidence>
<evidence type="ECO:0000313" key="13">
    <source>
        <dbReference type="Proteomes" id="UP000035682"/>
    </source>
</evidence>
<dbReference type="CTD" id="36382995"/>
<proteinExistence type="predicted"/>
<feature type="domain" description="EGF-like" evidence="10 11">
    <location>
        <begin position="266"/>
        <end position="277"/>
    </location>
</feature>
<dbReference type="RefSeq" id="XP_024509814.1">
    <property type="nucleotide sequence ID" value="XM_024644233.1"/>
</dbReference>
<dbReference type="InterPro" id="IPR006026">
    <property type="entry name" value="Peptidase_Metallo"/>
</dbReference>
<dbReference type="SUPFAM" id="SSF49854">
    <property type="entry name" value="Spermadhesin, CUB domain"/>
    <property type="match status" value="1"/>
</dbReference>
<dbReference type="InterPro" id="IPR024079">
    <property type="entry name" value="MetalloPept_cat_dom_sf"/>
</dbReference>
<dbReference type="AlphaFoldDB" id="A0A090N0F9"/>
<evidence type="ECO:0000256" key="9">
    <source>
        <dbReference type="SAM" id="Phobius"/>
    </source>
</evidence>
<reference evidence="12 13" key="1">
    <citation type="submission" date="2014-09" db="EMBL/GenBank/DDBJ databases">
        <authorList>
            <person name="Martin A.A."/>
        </authorList>
    </citation>
    <scope>NUCLEOTIDE SEQUENCE</scope>
    <source>
        <strain evidence="13">ED321</strain>
        <strain evidence="12">ED321 Heterogonic</strain>
    </source>
</reference>
<dbReference type="Gene3D" id="2.60.120.290">
    <property type="entry name" value="Spermadhesin, CUB domain"/>
    <property type="match status" value="1"/>
</dbReference>
<keyword evidence="7" id="KW-1015">Disulfide bond</keyword>
<dbReference type="InterPro" id="IPR000742">
    <property type="entry name" value="EGF"/>
</dbReference>
<keyword evidence="1" id="KW-0245">EGF-like domain</keyword>
<dbReference type="WBParaSite" id="SRAE_2000524200.1">
    <property type="protein sequence ID" value="SRAE_2000524200.1"/>
    <property type="gene ID" value="WBGene00265502"/>
</dbReference>
<evidence type="ECO:0000256" key="7">
    <source>
        <dbReference type="ARBA" id="ARBA00023157"/>
    </source>
</evidence>
<dbReference type="PRINTS" id="PR00480">
    <property type="entry name" value="ASTACIN"/>
</dbReference>
<dbReference type="OrthoDB" id="5913174at2759"/>
<dbReference type="Gene3D" id="3.40.390.10">
    <property type="entry name" value="Collagenase (Catalytic Domain)"/>
    <property type="match status" value="1"/>
</dbReference>
<dbReference type="Pfam" id="PF00431">
    <property type="entry name" value="CUB"/>
    <property type="match status" value="1"/>
</dbReference>
<keyword evidence="9" id="KW-1133">Transmembrane helix</keyword>
<dbReference type="GeneID" id="36382995"/>
<organism evidence="12">
    <name type="scientific">Strongyloides ratti</name>
    <name type="common">Parasitic roundworm</name>
    <dbReference type="NCBI Taxonomy" id="34506"/>
    <lineage>
        <taxon>Eukaryota</taxon>
        <taxon>Metazoa</taxon>
        <taxon>Ecdysozoa</taxon>
        <taxon>Nematoda</taxon>
        <taxon>Chromadorea</taxon>
        <taxon>Rhabditida</taxon>
        <taxon>Tylenchina</taxon>
        <taxon>Panagrolaimomorpha</taxon>
        <taxon>Strongyloidoidea</taxon>
        <taxon>Strongyloididae</taxon>
        <taxon>Strongyloides</taxon>
    </lineage>
</organism>
<evidence type="ECO:0000313" key="14">
    <source>
        <dbReference type="WBParaSite" id="SRAE_2000524200.1"/>
    </source>
</evidence>
<dbReference type="PANTHER" id="PTHR10127:SF780">
    <property type="entry name" value="METALLOENDOPEPTIDASE"/>
    <property type="match status" value="1"/>
</dbReference>
<gene>
    <name evidence="12 14 15" type="ORF">SRAE_2000524200</name>
</gene>
<dbReference type="SMART" id="SM00235">
    <property type="entry name" value="ZnMc"/>
    <property type="match status" value="1"/>
</dbReference>
<keyword evidence="9" id="KW-0472">Membrane</keyword>
<dbReference type="InterPro" id="IPR035914">
    <property type="entry name" value="Sperma_CUB_dom_sf"/>
</dbReference>
<evidence type="ECO:0000256" key="4">
    <source>
        <dbReference type="ARBA" id="ARBA00022801"/>
    </source>
</evidence>
<dbReference type="Pfam" id="PF01400">
    <property type="entry name" value="Astacin"/>
    <property type="match status" value="1"/>
</dbReference>
<keyword evidence="3 8" id="KW-0479">Metal-binding</keyword>
<evidence type="ECO:0000256" key="8">
    <source>
        <dbReference type="RuleBase" id="RU361183"/>
    </source>
</evidence>
<protein>
    <recommendedName>
        <fullName evidence="8">Metalloendopeptidase</fullName>
        <ecNumber evidence="8">3.4.24.-</ecNumber>
    </recommendedName>
</protein>
<reference evidence="14" key="2">
    <citation type="submission" date="2020-12" db="UniProtKB">
        <authorList>
            <consortium name="WormBaseParasite"/>
        </authorList>
    </citation>
    <scope>IDENTIFICATION</scope>
</reference>